<dbReference type="CDD" id="cd07812">
    <property type="entry name" value="SRPBCC"/>
    <property type="match status" value="1"/>
</dbReference>
<evidence type="ECO:0000313" key="2">
    <source>
        <dbReference type="Proteomes" id="UP000674234"/>
    </source>
</evidence>
<dbReference type="Pfam" id="PF10604">
    <property type="entry name" value="Polyketide_cyc2"/>
    <property type="match status" value="1"/>
</dbReference>
<sequence length="145" mass="15837">MSRVSVAVDVAASPERVFEVLTDWPRHHEWMLLTRAEAVAGEGHGEGDRLAAFTGVGPLGFTDTMTITRWDPPHEVVVRHTGRIIRGTGRFRVLPRPAGGSTVVWEEDLDVPFGAAGRLIWTATEGLTAAFLRTSLRRLAALAAR</sequence>
<reference evidence="1" key="1">
    <citation type="submission" date="2021-02" db="EMBL/GenBank/DDBJ databases">
        <title>Draft genome sequence of Microbispora sp. RL4-1S isolated from rice leaves in Thailand.</title>
        <authorList>
            <person name="Muangham S."/>
            <person name="Duangmal K."/>
        </authorList>
    </citation>
    <scope>NUCLEOTIDE SEQUENCE</scope>
    <source>
        <strain evidence="1">RL4-1S</strain>
    </source>
</reference>
<dbReference type="Gene3D" id="3.30.530.20">
    <property type="match status" value="1"/>
</dbReference>
<name>A0A940WH69_9ACTN</name>
<protein>
    <submittedName>
        <fullName evidence="1">SRPBCC family protein</fullName>
    </submittedName>
</protein>
<dbReference type="InterPro" id="IPR023393">
    <property type="entry name" value="START-like_dom_sf"/>
</dbReference>
<gene>
    <name evidence="1" type="ORF">JOL79_04865</name>
</gene>
<organism evidence="1 2">
    <name type="scientific">Microbispora oryzae</name>
    <dbReference type="NCBI Taxonomy" id="2806554"/>
    <lineage>
        <taxon>Bacteria</taxon>
        <taxon>Bacillati</taxon>
        <taxon>Actinomycetota</taxon>
        <taxon>Actinomycetes</taxon>
        <taxon>Streptosporangiales</taxon>
        <taxon>Streptosporangiaceae</taxon>
        <taxon>Microbispora</taxon>
    </lineage>
</organism>
<dbReference type="RefSeq" id="WP_210154430.1">
    <property type="nucleotide sequence ID" value="NZ_JAFCNB010000002.1"/>
</dbReference>
<keyword evidence="2" id="KW-1185">Reference proteome</keyword>
<proteinExistence type="predicted"/>
<dbReference type="Proteomes" id="UP000674234">
    <property type="component" value="Unassembled WGS sequence"/>
</dbReference>
<dbReference type="SUPFAM" id="SSF55961">
    <property type="entry name" value="Bet v1-like"/>
    <property type="match status" value="1"/>
</dbReference>
<dbReference type="AlphaFoldDB" id="A0A940WH69"/>
<dbReference type="InterPro" id="IPR019587">
    <property type="entry name" value="Polyketide_cyclase/dehydratase"/>
</dbReference>
<comment type="caution">
    <text evidence="1">The sequence shown here is derived from an EMBL/GenBank/DDBJ whole genome shotgun (WGS) entry which is preliminary data.</text>
</comment>
<dbReference type="EMBL" id="JAFCNB010000002">
    <property type="protein sequence ID" value="MBP2703132.1"/>
    <property type="molecule type" value="Genomic_DNA"/>
</dbReference>
<accession>A0A940WH69</accession>
<evidence type="ECO:0000313" key="1">
    <source>
        <dbReference type="EMBL" id="MBP2703132.1"/>
    </source>
</evidence>